<feature type="domain" description="Pterin-binding" evidence="11">
    <location>
        <begin position="14"/>
        <end position="269"/>
    </location>
</feature>
<keyword evidence="6 10" id="KW-0808">Transferase</keyword>
<name>A0A1R4I791_9MICO</name>
<dbReference type="EC" id="2.5.1.15" evidence="5 10"/>
<evidence type="ECO:0000256" key="3">
    <source>
        <dbReference type="ARBA" id="ARBA00004763"/>
    </source>
</evidence>
<dbReference type="Proteomes" id="UP000196778">
    <property type="component" value="Unassembled WGS sequence"/>
</dbReference>
<comment type="function">
    <text evidence="10">Catalyzes the condensation of para-aminobenzoate (pABA) with 6-hydroxymethyl-7,8-dihydropterin diphosphate (DHPt-PP) to form 7,8-dihydropteroate (H2Pte), the immediate precursor of folate derivatives.</text>
</comment>
<dbReference type="PANTHER" id="PTHR20941:SF1">
    <property type="entry name" value="FOLIC ACID SYNTHESIS PROTEIN FOL1"/>
    <property type="match status" value="1"/>
</dbReference>
<keyword evidence="8 10" id="KW-0460">Magnesium</keyword>
<accession>A0A1R4I791</accession>
<evidence type="ECO:0000259" key="11">
    <source>
        <dbReference type="PROSITE" id="PS50972"/>
    </source>
</evidence>
<evidence type="ECO:0000256" key="6">
    <source>
        <dbReference type="ARBA" id="ARBA00022679"/>
    </source>
</evidence>
<evidence type="ECO:0000256" key="1">
    <source>
        <dbReference type="ARBA" id="ARBA00000012"/>
    </source>
</evidence>
<proteinExistence type="inferred from homology"/>
<dbReference type="AlphaFoldDB" id="A0A1R4I791"/>
<comment type="similarity">
    <text evidence="4 10">Belongs to the DHPS family.</text>
</comment>
<comment type="cofactor">
    <cofactor evidence="2 10">
        <name>Mg(2+)</name>
        <dbReference type="ChEBI" id="CHEBI:18420"/>
    </cofactor>
</comment>
<dbReference type="NCBIfam" id="TIGR01496">
    <property type="entry name" value="DHPS"/>
    <property type="match status" value="1"/>
</dbReference>
<evidence type="ECO:0000256" key="8">
    <source>
        <dbReference type="ARBA" id="ARBA00022842"/>
    </source>
</evidence>
<evidence type="ECO:0000313" key="12">
    <source>
        <dbReference type="EMBL" id="SJN15658.1"/>
    </source>
</evidence>
<evidence type="ECO:0000256" key="5">
    <source>
        <dbReference type="ARBA" id="ARBA00012458"/>
    </source>
</evidence>
<dbReference type="PROSITE" id="PS00792">
    <property type="entry name" value="DHPS_1"/>
    <property type="match status" value="1"/>
</dbReference>
<protein>
    <recommendedName>
        <fullName evidence="5 10">Dihydropteroate synthase</fullName>
        <shortName evidence="10">DHPS</shortName>
        <ecNumber evidence="5 10">2.5.1.15</ecNumber>
    </recommendedName>
    <alternativeName>
        <fullName evidence="10">Dihydropteroate pyrophosphorylase</fullName>
    </alternativeName>
</protein>
<keyword evidence="13" id="KW-1185">Reference proteome</keyword>
<dbReference type="PANTHER" id="PTHR20941">
    <property type="entry name" value="FOLATE SYNTHESIS PROTEINS"/>
    <property type="match status" value="1"/>
</dbReference>
<dbReference type="GO" id="GO:0046654">
    <property type="term" value="P:tetrahydrofolate biosynthetic process"/>
    <property type="evidence" value="ECO:0007669"/>
    <property type="project" value="UniProtKB-UniPathway"/>
</dbReference>
<comment type="catalytic activity">
    <reaction evidence="1">
        <text>(7,8-dihydropterin-6-yl)methyl diphosphate + 4-aminobenzoate = 7,8-dihydropteroate + diphosphate</text>
        <dbReference type="Rhea" id="RHEA:19949"/>
        <dbReference type="ChEBI" id="CHEBI:17836"/>
        <dbReference type="ChEBI" id="CHEBI:17839"/>
        <dbReference type="ChEBI" id="CHEBI:33019"/>
        <dbReference type="ChEBI" id="CHEBI:72950"/>
        <dbReference type="EC" id="2.5.1.15"/>
    </reaction>
</comment>
<dbReference type="Pfam" id="PF00809">
    <property type="entry name" value="Pterin_bind"/>
    <property type="match status" value="1"/>
</dbReference>
<sequence length="282" mass="29185">MSTQPSPAGTALPAVIMAVLNTTPDSFSDGGRFAAIDDALAHARLLREQGADLIDVGGESTRPGADRVAPVEERRRTEPVVAALAAEGAAVSIDTFNASTAAAAIEAGAVIVNDVSGGLADPAMLGTVAASEADYVLGHWRGHADRMAQRAHYADAAVEVRDELARRRDVAVAAGIAPERIVLDPGLGFAKTAEHNWRVLARLDLLTALGHRVLVGASRKRFVAELLPEGSEAMAARDAPSALVHALAAQAGAWGVRAHSVPDSVVALRALRAWQSGSRGGQ</sequence>
<dbReference type="InterPro" id="IPR045031">
    <property type="entry name" value="DHP_synth-like"/>
</dbReference>
<dbReference type="GO" id="GO:0004156">
    <property type="term" value="F:dihydropteroate synthase activity"/>
    <property type="evidence" value="ECO:0007669"/>
    <property type="project" value="UniProtKB-EC"/>
</dbReference>
<dbReference type="Gene3D" id="3.20.20.20">
    <property type="entry name" value="Dihydropteroate synthase-like"/>
    <property type="match status" value="1"/>
</dbReference>
<evidence type="ECO:0000256" key="10">
    <source>
        <dbReference type="RuleBase" id="RU361205"/>
    </source>
</evidence>
<dbReference type="InterPro" id="IPR006390">
    <property type="entry name" value="DHP_synth_dom"/>
</dbReference>
<dbReference type="InterPro" id="IPR000489">
    <property type="entry name" value="Pterin-binding_dom"/>
</dbReference>
<dbReference type="EMBL" id="FUKR01000002">
    <property type="protein sequence ID" value="SJN15658.1"/>
    <property type="molecule type" value="Genomic_DNA"/>
</dbReference>
<dbReference type="GO" id="GO:0005829">
    <property type="term" value="C:cytosol"/>
    <property type="evidence" value="ECO:0007669"/>
    <property type="project" value="TreeGrafter"/>
</dbReference>
<dbReference type="GO" id="GO:0046872">
    <property type="term" value="F:metal ion binding"/>
    <property type="evidence" value="ECO:0007669"/>
    <property type="project" value="UniProtKB-KW"/>
</dbReference>
<keyword evidence="7 10" id="KW-0479">Metal-binding</keyword>
<dbReference type="UniPathway" id="UPA00077">
    <property type="reaction ID" value="UER00156"/>
</dbReference>
<evidence type="ECO:0000256" key="4">
    <source>
        <dbReference type="ARBA" id="ARBA00009503"/>
    </source>
</evidence>
<reference evidence="13" key="1">
    <citation type="submission" date="2017-02" db="EMBL/GenBank/DDBJ databases">
        <authorList>
            <person name="Dridi B."/>
        </authorList>
    </citation>
    <scope>NUCLEOTIDE SEQUENCE [LARGE SCALE GENOMIC DNA]</scope>
    <source>
        <strain evidence="13">EB411</strain>
    </source>
</reference>
<evidence type="ECO:0000256" key="2">
    <source>
        <dbReference type="ARBA" id="ARBA00001946"/>
    </source>
</evidence>
<comment type="pathway">
    <text evidence="3 10">Cofactor biosynthesis; tetrahydrofolate biosynthesis; 7,8-dihydrofolate from 2-amino-4-hydroxy-6-hydroxymethyl-7,8-dihydropteridine diphosphate and 4-aminobenzoate: step 1/2.</text>
</comment>
<evidence type="ECO:0000256" key="7">
    <source>
        <dbReference type="ARBA" id="ARBA00022723"/>
    </source>
</evidence>
<organism evidence="12 13">
    <name type="scientific">Mycetocola reblochoni REB411</name>
    <dbReference type="NCBI Taxonomy" id="1255698"/>
    <lineage>
        <taxon>Bacteria</taxon>
        <taxon>Bacillati</taxon>
        <taxon>Actinomycetota</taxon>
        <taxon>Actinomycetes</taxon>
        <taxon>Micrococcales</taxon>
        <taxon>Microbacteriaceae</taxon>
        <taxon>Mycetocola</taxon>
    </lineage>
</organism>
<dbReference type="PROSITE" id="PS50972">
    <property type="entry name" value="PTERIN_BINDING"/>
    <property type="match status" value="1"/>
</dbReference>
<gene>
    <name evidence="12" type="ORF">FM119_00175</name>
</gene>
<evidence type="ECO:0000256" key="9">
    <source>
        <dbReference type="ARBA" id="ARBA00022909"/>
    </source>
</evidence>
<dbReference type="GO" id="GO:0046656">
    <property type="term" value="P:folic acid biosynthetic process"/>
    <property type="evidence" value="ECO:0007669"/>
    <property type="project" value="UniProtKB-KW"/>
</dbReference>
<evidence type="ECO:0000313" key="13">
    <source>
        <dbReference type="Proteomes" id="UP000196778"/>
    </source>
</evidence>
<dbReference type="SUPFAM" id="SSF51717">
    <property type="entry name" value="Dihydropteroate synthetase-like"/>
    <property type="match status" value="1"/>
</dbReference>
<dbReference type="PROSITE" id="PS00793">
    <property type="entry name" value="DHPS_2"/>
    <property type="match status" value="1"/>
</dbReference>
<dbReference type="InterPro" id="IPR011005">
    <property type="entry name" value="Dihydropteroate_synth-like_sf"/>
</dbReference>
<keyword evidence="9 10" id="KW-0289">Folate biosynthesis</keyword>